<evidence type="ECO:0000256" key="3">
    <source>
        <dbReference type="ARBA" id="ARBA00013252"/>
    </source>
</evidence>
<keyword evidence="8" id="KW-1185">Reference proteome</keyword>
<feature type="domain" description="Glyoxalase-like" evidence="6">
    <location>
        <begin position="124"/>
        <end position="225"/>
    </location>
</feature>
<dbReference type="Gene3D" id="3.10.180.10">
    <property type="entry name" value="2,3-Dihydroxybiphenyl 1,2-Dioxygenase, domain 1"/>
    <property type="match status" value="1"/>
</dbReference>
<evidence type="ECO:0000313" key="7">
    <source>
        <dbReference type="EMBL" id="SFF12926.1"/>
    </source>
</evidence>
<evidence type="ECO:0000256" key="5">
    <source>
        <dbReference type="ARBA" id="ARBA00023239"/>
    </source>
</evidence>
<evidence type="ECO:0000256" key="4">
    <source>
        <dbReference type="ARBA" id="ARBA00021735"/>
    </source>
</evidence>
<dbReference type="InterPro" id="IPR029068">
    <property type="entry name" value="Glyas_Bleomycin-R_OHBP_Dase"/>
</dbReference>
<evidence type="ECO:0000256" key="1">
    <source>
        <dbReference type="ARBA" id="ARBA00001554"/>
    </source>
</evidence>
<reference evidence="8" key="1">
    <citation type="submission" date="2016-10" db="EMBL/GenBank/DDBJ databases">
        <authorList>
            <person name="Varghese N."/>
            <person name="Submissions S."/>
        </authorList>
    </citation>
    <scope>NUCLEOTIDE SEQUENCE [LARGE SCALE GENOMIC DNA]</scope>
    <source>
        <strain evidence="8">DSM 19083</strain>
    </source>
</reference>
<comment type="similarity">
    <text evidence="2">Belongs to the pterin-4-alpha-carbinolamine dehydratase family.</text>
</comment>
<dbReference type="PANTHER" id="PTHR12599:SF0">
    <property type="entry name" value="PTERIN-4-ALPHA-CARBINOLAMINE DEHYDRATASE"/>
    <property type="match status" value="1"/>
</dbReference>
<dbReference type="PANTHER" id="PTHR12599">
    <property type="entry name" value="PTERIN-4-ALPHA-CARBINOLAMINE DEHYDRATASE"/>
    <property type="match status" value="1"/>
</dbReference>
<organism evidence="7 8">
    <name type="scientific">Flavimobilis marinus</name>
    <dbReference type="NCBI Taxonomy" id="285351"/>
    <lineage>
        <taxon>Bacteria</taxon>
        <taxon>Bacillati</taxon>
        <taxon>Actinomycetota</taxon>
        <taxon>Actinomycetes</taxon>
        <taxon>Micrococcales</taxon>
        <taxon>Jonesiaceae</taxon>
        <taxon>Flavimobilis</taxon>
    </lineage>
</organism>
<dbReference type="SUPFAM" id="SSF55248">
    <property type="entry name" value="PCD-like"/>
    <property type="match status" value="1"/>
</dbReference>
<dbReference type="Pfam" id="PF01329">
    <property type="entry name" value="Pterin_4a"/>
    <property type="match status" value="1"/>
</dbReference>
<gene>
    <name evidence="7" type="ORF">SAMN04488035_1746</name>
</gene>
<protein>
    <recommendedName>
        <fullName evidence="4">Putative pterin-4-alpha-carbinolamine dehydratase</fullName>
        <ecNumber evidence="3">4.2.1.96</ecNumber>
    </recommendedName>
</protein>
<comment type="catalytic activity">
    <reaction evidence="1">
        <text>(4aS,6R)-4a-hydroxy-L-erythro-5,6,7,8-tetrahydrobiopterin = (6R)-L-erythro-6,7-dihydrobiopterin + H2O</text>
        <dbReference type="Rhea" id="RHEA:11920"/>
        <dbReference type="ChEBI" id="CHEBI:15377"/>
        <dbReference type="ChEBI" id="CHEBI:15642"/>
        <dbReference type="ChEBI" id="CHEBI:43120"/>
        <dbReference type="EC" id="4.2.1.96"/>
    </reaction>
</comment>
<dbReference type="Gene3D" id="3.30.1360.20">
    <property type="entry name" value="Transcriptional coactivator/pterin dehydratase"/>
    <property type="match status" value="1"/>
</dbReference>
<evidence type="ECO:0000256" key="2">
    <source>
        <dbReference type="ARBA" id="ARBA00006472"/>
    </source>
</evidence>
<dbReference type="Proteomes" id="UP000198520">
    <property type="component" value="Unassembled WGS sequence"/>
</dbReference>
<sequence>MGPLASRGDLGHAEVMTETMRHGVAQEAVGAAGWRVLLSEIHTYVPTGSYTRGLELVNDIARLAEDAGHHPDVTLRYAGVHVRLTSHDIGDLTQRDVDLALAITAAVRARGLETRIEQLAVTEIAIDALDIPGVLPFWQAALRYQADGYDTLVDPLGLGPSVWFQQMDAPRPERSTFHLDVTVPHDLVADRLAAVLRAGGTLLSDERAPAFWVLADPEGNEACLCTWQDRSTA</sequence>
<dbReference type="EC" id="4.2.1.96" evidence="3"/>
<dbReference type="InterPro" id="IPR036428">
    <property type="entry name" value="PCD_sf"/>
</dbReference>
<evidence type="ECO:0000313" key="8">
    <source>
        <dbReference type="Proteomes" id="UP000198520"/>
    </source>
</evidence>
<accession>A0A1I2G832</accession>
<proteinExistence type="inferred from homology"/>
<keyword evidence="5" id="KW-0456">Lyase</keyword>
<dbReference type="GO" id="GO:0006729">
    <property type="term" value="P:tetrahydrobiopterin biosynthetic process"/>
    <property type="evidence" value="ECO:0007669"/>
    <property type="project" value="InterPro"/>
</dbReference>
<dbReference type="InterPro" id="IPR001533">
    <property type="entry name" value="Pterin_deHydtase"/>
</dbReference>
<dbReference type="Pfam" id="PF18029">
    <property type="entry name" value="Glyoxalase_6"/>
    <property type="match status" value="1"/>
</dbReference>
<dbReference type="EMBL" id="FONZ01000002">
    <property type="protein sequence ID" value="SFF12926.1"/>
    <property type="molecule type" value="Genomic_DNA"/>
</dbReference>
<name>A0A1I2G832_9MICO</name>
<evidence type="ECO:0000259" key="6">
    <source>
        <dbReference type="Pfam" id="PF18029"/>
    </source>
</evidence>
<dbReference type="GO" id="GO:0008124">
    <property type="term" value="F:4-alpha-hydroxytetrahydrobiopterin dehydratase activity"/>
    <property type="evidence" value="ECO:0007669"/>
    <property type="project" value="UniProtKB-EC"/>
</dbReference>
<dbReference type="STRING" id="285351.SAMN04488035_1746"/>
<dbReference type="InterPro" id="IPR041581">
    <property type="entry name" value="Glyoxalase_6"/>
</dbReference>
<dbReference type="AlphaFoldDB" id="A0A1I2G832"/>
<dbReference type="CDD" id="cd00488">
    <property type="entry name" value="PCD_DCoH"/>
    <property type="match status" value="1"/>
</dbReference>